<dbReference type="EMBL" id="ASHL01000010">
    <property type="protein sequence ID" value="EPD12439.1"/>
    <property type="molecule type" value="Genomic_DNA"/>
</dbReference>
<evidence type="ECO:0000256" key="6">
    <source>
        <dbReference type="ARBA" id="ARBA00037589"/>
    </source>
</evidence>
<evidence type="ECO:0000256" key="8">
    <source>
        <dbReference type="ARBA" id="ARBA00048617"/>
    </source>
</evidence>
<comment type="function">
    <text evidence="6 9">Catalyzes cyclization of the linear tetrapyrrole, hydroxymethylbilane, to the macrocyclic uroporphyrinogen III.</text>
</comment>
<dbReference type="GO" id="GO:0006780">
    <property type="term" value="P:uroporphyrinogen III biosynthetic process"/>
    <property type="evidence" value="ECO:0007669"/>
    <property type="project" value="UniProtKB-UniRule"/>
</dbReference>
<dbReference type="PANTHER" id="PTHR38042">
    <property type="entry name" value="UROPORPHYRINOGEN-III SYNTHASE, CHLOROPLASTIC"/>
    <property type="match status" value="1"/>
</dbReference>
<dbReference type="InterPro" id="IPR039793">
    <property type="entry name" value="UROS/Hem4"/>
</dbReference>
<accession>A0AB33YZU5</accession>
<comment type="similarity">
    <text evidence="2 9">Belongs to the uroporphyrinogen-III synthase family.</text>
</comment>
<evidence type="ECO:0000313" key="12">
    <source>
        <dbReference type="Proteomes" id="UP000015462"/>
    </source>
</evidence>
<comment type="caution">
    <text evidence="11">The sequence shown here is derived from an EMBL/GenBank/DDBJ whole genome shotgun (WGS) entry which is preliminary data.</text>
</comment>
<organism evidence="11 12">
    <name type="scientific">Cycloclasticus pugetii</name>
    <dbReference type="NCBI Taxonomy" id="34068"/>
    <lineage>
        <taxon>Bacteria</taxon>
        <taxon>Pseudomonadati</taxon>
        <taxon>Pseudomonadota</taxon>
        <taxon>Gammaproteobacteria</taxon>
        <taxon>Thiotrichales</taxon>
        <taxon>Piscirickettsiaceae</taxon>
        <taxon>Cycloclasticus</taxon>
    </lineage>
</organism>
<dbReference type="GO" id="GO:0004852">
    <property type="term" value="F:uroporphyrinogen-III synthase activity"/>
    <property type="evidence" value="ECO:0007669"/>
    <property type="project" value="UniProtKB-UniRule"/>
</dbReference>
<comment type="catalytic activity">
    <reaction evidence="8 9">
        <text>hydroxymethylbilane = uroporphyrinogen III + H2O</text>
        <dbReference type="Rhea" id="RHEA:18965"/>
        <dbReference type="ChEBI" id="CHEBI:15377"/>
        <dbReference type="ChEBI" id="CHEBI:57308"/>
        <dbReference type="ChEBI" id="CHEBI:57845"/>
        <dbReference type="EC" id="4.2.1.75"/>
    </reaction>
</comment>
<dbReference type="Proteomes" id="UP000015462">
    <property type="component" value="Unassembled WGS sequence"/>
</dbReference>
<keyword evidence="12" id="KW-1185">Reference proteome</keyword>
<evidence type="ECO:0000256" key="5">
    <source>
        <dbReference type="ARBA" id="ARBA00023244"/>
    </source>
</evidence>
<comment type="pathway">
    <text evidence="1 9">Porphyrin-containing compound metabolism; protoporphyrin-IX biosynthesis; coproporphyrinogen-III from 5-aminolevulinate: step 3/4.</text>
</comment>
<evidence type="ECO:0000256" key="3">
    <source>
        <dbReference type="ARBA" id="ARBA00013109"/>
    </source>
</evidence>
<dbReference type="InterPro" id="IPR003754">
    <property type="entry name" value="4pyrrol_synth_uPrphyn_synth"/>
</dbReference>
<dbReference type="RefSeq" id="WP_015006886.1">
    <property type="nucleotide sequence ID" value="NZ_KE646810.1"/>
</dbReference>
<dbReference type="SUPFAM" id="SSF69618">
    <property type="entry name" value="HemD-like"/>
    <property type="match status" value="1"/>
</dbReference>
<dbReference type="InterPro" id="IPR036108">
    <property type="entry name" value="4pyrrol_syn_uPrphyn_synt_sf"/>
</dbReference>
<evidence type="ECO:0000256" key="4">
    <source>
        <dbReference type="ARBA" id="ARBA00023239"/>
    </source>
</evidence>
<proteinExistence type="inferred from homology"/>
<dbReference type="EC" id="4.2.1.75" evidence="3 9"/>
<name>A0AB33YZU5_9GAMM</name>
<keyword evidence="4 9" id="KW-0456">Lyase</keyword>
<gene>
    <name evidence="11" type="ORF">L196_09974</name>
</gene>
<evidence type="ECO:0000256" key="2">
    <source>
        <dbReference type="ARBA" id="ARBA00008133"/>
    </source>
</evidence>
<dbReference type="Pfam" id="PF02602">
    <property type="entry name" value="HEM4"/>
    <property type="match status" value="1"/>
</dbReference>
<reference evidence="11 12" key="1">
    <citation type="journal article" date="2013" name="Genome Announc.">
        <title>Genome Sequence of the Pyrene- and Fluoranthene-Degrading Bacterium Cycloclasticus sp. Strain PY97M.</title>
        <authorList>
            <person name="Cui Z."/>
            <person name="Xu G."/>
            <person name="Li Q."/>
            <person name="Gao W."/>
            <person name="Zheng L."/>
        </authorList>
    </citation>
    <scope>NUCLEOTIDE SEQUENCE [LARGE SCALE GENOMIC DNA]</scope>
    <source>
        <strain evidence="11 12">PY97M</strain>
    </source>
</reference>
<dbReference type="AlphaFoldDB" id="A0AB33YZU5"/>
<sequence length="247" mass="27400">MQSNEKTVLVTRPAHQSDHLCGLLTAAGFTPIRYPTIAIQAVENTAHISNTLYQHSNYDYLIFISANAVIQADRLIDHQWQKTPSGMIAIGPKTADTLDQLGLKPAITAAKPFNSERLLTQLPSDLKQKKGLIIKGKGGRTLLAEQLQKRGMTVDTLDVYQRTLPNNYKTSHNKKPAYITITSQLALDNLFLIPPRPIGELKQQCTFVVFSERLARYASSLDCQHLLISHGASDKGLVSAINQDKKR</sequence>
<protein>
    <recommendedName>
        <fullName evidence="7 9">Uroporphyrinogen-III synthase</fullName>
        <ecNumber evidence="3 9">4.2.1.75</ecNumber>
    </recommendedName>
</protein>
<dbReference type="PANTHER" id="PTHR38042:SF1">
    <property type="entry name" value="UROPORPHYRINOGEN-III SYNTHASE, CHLOROPLASTIC"/>
    <property type="match status" value="1"/>
</dbReference>
<dbReference type="Gene3D" id="3.40.50.10090">
    <property type="match status" value="2"/>
</dbReference>
<evidence type="ECO:0000259" key="10">
    <source>
        <dbReference type="Pfam" id="PF02602"/>
    </source>
</evidence>
<keyword evidence="5 9" id="KW-0627">Porphyrin biosynthesis</keyword>
<dbReference type="GO" id="GO:0006782">
    <property type="term" value="P:protoporphyrinogen IX biosynthetic process"/>
    <property type="evidence" value="ECO:0007669"/>
    <property type="project" value="UniProtKB-UniRule"/>
</dbReference>
<feature type="domain" description="Tetrapyrrole biosynthesis uroporphyrinogen III synthase" evidence="10">
    <location>
        <begin position="22"/>
        <end position="238"/>
    </location>
</feature>
<evidence type="ECO:0000256" key="1">
    <source>
        <dbReference type="ARBA" id="ARBA00004772"/>
    </source>
</evidence>
<evidence type="ECO:0000313" key="11">
    <source>
        <dbReference type="EMBL" id="EPD12439.1"/>
    </source>
</evidence>
<evidence type="ECO:0000256" key="9">
    <source>
        <dbReference type="RuleBase" id="RU366031"/>
    </source>
</evidence>
<evidence type="ECO:0000256" key="7">
    <source>
        <dbReference type="ARBA" id="ARBA00040167"/>
    </source>
</evidence>
<dbReference type="CDD" id="cd06578">
    <property type="entry name" value="HemD"/>
    <property type="match status" value="1"/>
</dbReference>